<dbReference type="EMBL" id="CP011125">
    <property type="protein sequence ID" value="AKF11417.1"/>
    <property type="molecule type" value="Genomic_DNA"/>
</dbReference>
<reference evidence="2 3" key="1">
    <citation type="submission" date="2015-03" db="EMBL/GenBank/DDBJ databases">
        <title>Genome assembly of Sandaracinus amylolyticus DSM 53668.</title>
        <authorList>
            <person name="Sharma G."/>
            <person name="Subramanian S."/>
        </authorList>
    </citation>
    <scope>NUCLEOTIDE SEQUENCE [LARGE SCALE GENOMIC DNA]</scope>
    <source>
        <strain evidence="2 3">DSM 53668</strain>
    </source>
</reference>
<evidence type="ECO:0000313" key="3">
    <source>
        <dbReference type="Proteomes" id="UP000034883"/>
    </source>
</evidence>
<feature type="compositionally biased region" description="Basic and acidic residues" evidence="1">
    <location>
        <begin position="1"/>
        <end position="15"/>
    </location>
</feature>
<dbReference type="KEGG" id="samy:DB32_008566"/>
<proteinExistence type="predicted"/>
<sequence length="116" mass="12245">MTHKHHDDHEGHEHGAGCGHTAVQHEGHTDYLHDGHLHHKCAHGGVEEHELAIGGTNPADCTPGHACAGHAKGHAHGPGCGHEAVPHGDHTDYLVDGHLHHPHGTHCDDHGPLRAA</sequence>
<feature type="region of interest" description="Disordered" evidence="1">
    <location>
        <begin position="53"/>
        <end position="97"/>
    </location>
</feature>
<dbReference type="RefSeq" id="WP_053238286.1">
    <property type="nucleotide sequence ID" value="NZ_CP011125.1"/>
</dbReference>
<protein>
    <recommendedName>
        <fullName evidence="4">Threonine dehydratase</fullName>
    </recommendedName>
</protein>
<accession>A0A0F6WAA2</accession>
<evidence type="ECO:0000256" key="1">
    <source>
        <dbReference type="SAM" id="MobiDB-lite"/>
    </source>
</evidence>
<dbReference type="Proteomes" id="UP000034883">
    <property type="component" value="Chromosome"/>
</dbReference>
<organism evidence="2 3">
    <name type="scientific">Sandaracinus amylolyticus</name>
    <dbReference type="NCBI Taxonomy" id="927083"/>
    <lineage>
        <taxon>Bacteria</taxon>
        <taxon>Pseudomonadati</taxon>
        <taxon>Myxococcota</taxon>
        <taxon>Polyangia</taxon>
        <taxon>Polyangiales</taxon>
        <taxon>Sandaracinaceae</taxon>
        <taxon>Sandaracinus</taxon>
    </lineage>
</organism>
<evidence type="ECO:0000313" key="2">
    <source>
        <dbReference type="EMBL" id="AKF11417.1"/>
    </source>
</evidence>
<dbReference type="AlphaFoldDB" id="A0A0F6WAA2"/>
<feature type="compositionally biased region" description="Basic and acidic residues" evidence="1">
    <location>
        <begin position="84"/>
        <end position="97"/>
    </location>
</feature>
<evidence type="ECO:0008006" key="4">
    <source>
        <dbReference type="Google" id="ProtNLM"/>
    </source>
</evidence>
<keyword evidence="3" id="KW-1185">Reference proteome</keyword>
<feature type="region of interest" description="Disordered" evidence="1">
    <location>
        <begin position="1"/>
        <end position="23"/>
    </location>
</feature>
<name>A0A0F6WAA2_9BACT</name>
<gene>
    <name evidence="2" type="ORF">DB32_008566</name>
</gene>
<dbReference type="STRING" id="927083.DB32_008566"/>